<protein>
    <submittedName>
        <fullName evidence="1">Uncharacterized protein</fullName>
    </submittedName>
</protein>
<keyword evidence="2" id="KW-1185">Reference proteome</keyword>
<dbReference type="EMBL" id="CP039354">
    <property type="protein sequence ID" value="QCE11082.1"/>
    <property type="molecule type" value="Genomic_DNA"/>
</dbReference>
<proteinExistence type="predicted"/>
<evidence type="ECO:0000313" key="2">
    <source>
        <dbReference type="Proteomes" id="UP000501690"/>
    </source>
</evidence>
<reference evidence="1 2" key="1">
    <citation type="submission" date="2019-04" db="EMBL/GenBank/DDBJ databases">
        <title>An improved genome assembly and genetic linkage map for asparagus bean, Vigna unguiculata ssp. sesquipedialis.</title>
        <authorList>
            <person name="Xia Q."/>
            <person name="Zhang R."/>
            <person name="Dong Y."/>
        </authorList>
    </citation>
    <scope>NUCLEOTIDE SEQUENCE [LARGE SCALE GENOMIC DNA]</scope>
    <source>
        <tissue evidence="1">Leaf</tissue>
    </source>
</reference>
<organism evidence="1 2">
    <name type="scientific">Vigna unguiculata</name>
    <name type="common">Cowpea</name>
    <dbReference type="NCBI Taxonomy" id="3917"/>
    <lineage>
        <taxon>Eukaryota</taxon>
        <taxon>Viridiplantae</taxon>
        <taxon>Streptophyta</taxon>
        <taxon>Embryophyta</taxon>
        <taxon>Tracheophyta</taxon>
        <taxon>Spermatophyta</taxon>
        <taxon>Magnoliopsida</taxon>
        <taxon>eudicotyledons</taxon>
        <taxon>Gunneridae</taxon>
        <taxon>Pentapetalae</taxon>
        <taxon>rosids</taxon>
        <taxon>fabids</taxon>
        <taxon>Fabales</taxon>
        <taxon>Fabaceae</taxon>
        <taxon>Papilionoideae</taxon>
        <taxon>50 kb inversion clade</taxon>
        <taxon>NPAAA clade</taxon>
        <taxon>indigoferoid/millettioid clade</taxon>
        <taxon>Phaseoleae</taxon>
        <taxon>Vigna</taxon>
    </lineage>
</organism>
<gene>
    <name evidence="1" type="ORF">DEO72_LG10g2315</name>
</gene>
<name>A0A4D6NDW3_VIGUN</name>
<accession>A0A4D6NDW3</accession>
<dbReference type="Proteomes" id="UP000501690">
    <property type="component" value="Linkage Group LG10"/>
</dbReference>
<evidence type="ECO:0000313" key="1">
    <source>
        <dbReference type="EMBL" id="QCE11082.1"/>
    </source>
</evidence>
<sequence length="279" mass="31660">MSFRATTQGILQQNLSVAISASIAKHLKNHYLCKYRLTGRTSPVGAFMAFNFDMYDMEKQRTAARRHIWFVSFLGSKDGTAWQYESSRQATLGCYPVSGILFGLSGGDEHPPGDVQQQFWEFQKLLHYLAGHIVPPGDRRRTVRVNLSLAVRLKFRIGLVLKPPGRQRTAARRHIWFVSFLGSKDGTAWQYESSRQATLGCYPVSGILFGLSGGDEHPPGDVQQQFWEFQKLLHYLAGHIVPPGDRRRTVRVNLSLAVRLKFRIGLVLVRKSKAEKCWI</sequence>
<dbReference type="AlphaFoldDB" id="A0A4D6NDW3"/>